<accession>A0A2R3QC35</accession>
<sequence length="310" mass="33053">MASRVRSIHIFLNDGEPEGLRSASIPLRSIVGIAFRDVQLAKAKQVFDSEMGRPGVYVLLGQDIDGKPAAYIGESENIAERLQYHAGKKPSIEWSEALAFVSTDGILTKGHVRFAEAELIQAARQNPHWAVHNDKHPSSVGKLPKPDEYFMSEFVEQVRTLAGALGCALFKGVSGKPQQGALFSLPPTDAAGADVTPEFGLAGAGYEARAVVYLATGEFSVLKGSAAKKEESLTIPDSARSLRGQLQADGVLEATADALVFKHYGFQSTSAAVGVVSGYSMAGPTSWRLACDPSVTYKQWLQEQQGSAGA</sequence>
<keyword evidence="2" id="KW-1185">Reference proteome</keyword>
<dbReference type="RefSeq" id="WP_106683774.1">
    <property type="nucleotide sequence ID" value="NZ_CP027667.1"/>
</dbReference>
<reference evidence="1 2" key="1">
    <citation type="submission" date="2018-03" db="EMBL/GenBank/DDBJ databases">
        <title>Genome sequencing of Melaminivora sp.</title>
        <authorList>
            <person name="Kim S.-J."/>
            <person name="Heo J."/>
            <person name="Ahn J.-H."/>
            <person name="Kwon S.-W."/>
        </authorList>
    </citation>
    <scope>NUCLEOTIDE SEQUENCE [LARGE SCALE GENOMIC DNA]</scope>
    <source>
        <strain evidence="1 2">SC2-9</strain>
    </source>
</reference>
<name>A0A2R3QC35_9BURK</name>
<proteinExistence type="predicted"/>
<evidence type="ECO:0000313" key="2">
    <source>
        <dbReference type="Proteomes" id="UP000237925"/>
    </source>
</evidence>
<evidence type="ECO:0000313" key="1">
    <source>
        <dbReference type="EMBL" id="AVO49341.1"/>
    </source>
</evidence>
<dbReference type="EMBL" id="CP027667">
    <property type="protein sequence ID" value="AVO49341.1"/>
    <property type="molecule type" value="Genomic_DNA"/>
</dbReference>
<protein>
    <submittedName>
        <fullName evidence="1">DUF4357 domain-containing protein</fullName>
    </submittedName>
</protein>
<organism evidence="1 2">
    <name type="scientific">Melaminivora suipulveris</name>
    <dbReference type="NCBI Taxonomy" id="2109913"/>
    <lineage>
        <taxon>Bacteria</taxon>
        <taxon>Pseudomonadati</taxon>
        <taxon>Pseudomonadota</taxon>
        <taxon>Betaproteobacteria</taxon>
        <taxon>Burkholderiales</taxon>
        <taxon>Comamonadaceae</taxon>
        <taxon>Melaminivora</taxon>
    </lineage>
</organism>
<dbReference type="Proteomes" id="UP000237925">
    <property type="component" value="Chromosome"/>
</dbReference>
<dbReference type="OrthoDB" id="2656488at2"/>
<dbReference type="CDD" id="cd10447">
    <property type="entry name" value="GIY-YIG_unchar_2"/>
    <property type="match status" value="1"/>
</dbReference>
<dbReference type="KEGG" id="mela:C6568_08735"/>
<gene>
    <name evidence="1" type="ORF">C6568_08735</name>
</gene>
<dbReference type="AlphaFoldDB" id="A0A2R3QC35"/>